<evidence type="ECO:0000259" key="2">
    <source>
        <dbReference type="Pfam" id="PF03981"/>
    </source>
</evidence>
<organism evidence="3 4">
    <name type="scientific">Cynara cardunculus var. scolymus</name>
    <name type="common">Globe artichoke</name>
    <name type="synonym">Cynara scolymus</name>
    <dbReference type="NCBI Taxonomy" id="59895"/>
    <lineage>
        <taxon>Eukaryota</taxon>
        <taxon>Viridiplantae</taxon>
        <taxon>Streptophyta</taxon>
        <taxon>Embryophyta</taxon>
        <taxon>Tracheophyta</taxon>
        <taxon>Spermatophyta</taxon>
        <taxon>Magnoliopsida</taxon>
        <taxon>eudicotyledons</taxon>
        <taxon>Gunneridae</taxon>
        <taxon>Pentapetalae</taxon>
        <taxon>asterids</taxon>
        <taxon>campanulids</taxon>
        <taxon>Asterales</taxon>
        <taxon>Asteraceae</taxon>
        <taxon>Carduoideae</taxon>
        <taxon>Cardueae</taxon>
        <taxon>Carduinae</taxon>
        <taxon>Cynara</taxon>
    </lineage>
</organism>
<dbReference type="AlphaFoldDB" id="A0A103YJ78"/>
<dbReference type="STRING" id="59895.A0A103YJ78"/>
<dbReference type="EMBL" id="LEKV01001029">
    <property type="protein sequence ID" value="KVI10074.1"/>
    <property type="molecule type" value="Genomic_DNA"/>
</dbReference>
<gene>
    <name evidence="3" type="ORF">Ccrd_011543</name>
</gene>
<dbReference type="Proteomes" id="UP000243975">
    <property type="component" value="Unassembled WGS sequence"/>
</dbReference>
<comment type="caution">
    <text evidence="3">The sequence shown here is derived from an EMBL/GenBank/DDBJ whole genome shotgun (WGS) entry which is preliminary data.</text>
</comment>
<dbReference type="OMA" id="TDKESMF"/>
<dbReference type="Gramene" id="KVI10074">
    <property type="protein sequence ID" value="KVI10074"/>
    <property type="gene ID" value="Ccrd_011543"/>
</dbReference>
<dbReference type="GO" id="GO:0034551">
    <property type="term" value="P:mitochondrial respiratory chain complex III assembly"/>
    <property type="evidence" value="ECO:0007669"/>
    <property type="project" value="TreeGrafter"/>
</dbReference>
<evidence type="ECO:0000313" key="4">
    <source>
        <dbReference type="Proteomes" id="UP000243975"/>
    </source>
</evidence>
<accession>A0A103YJ78</accession>
<dbReference type="InterPro" id="IPR007129">
    <property type="entry name" value="Ubiqinol_cyt_c_chaperone_CPB3"/>
</dbReference>
<reference evidence="3 4" key="1">
    <citation type="journal article" date="2016" name="Sci. Rep.">
        <title>The genome sequence of the outbreeding globe artichoke constructed de novo incorporating a phase-aware low-pass sequencing strategy of F1 progeny.</title>
        <authorList>
            <person name="Scaglione D."/>
            <person name="Reyes-Chin-Wo S."/>
            <person name="Acquadro A."/>
            <person name="Froenicke L."/>
            <person name="Portis E."/>
            <person name="Beitel C."/>
            <person name="Tirone M."/>
            <person name="Mauro R."/>
            <person name="Lo Monaco A."/>
            <person name="Mauromicale G."/>
            <person name="Faccioli P."/>
            <person name="Cattivelli L."/>
            <person name="Rieseberg L."/>
            <person name="Michelmore R."/>
            <person name="Lanteri S."/>
        </authorList>
    </citation>
    <scope>NUCLEOTIDE SEQUENCE [LARGE SCALE GENOMIC DNA]</scope>
    <source>
        <strain evidence="3">2C</strain>
    </source>
</reference>
<feature type="domain" description="Ubiquinol-cytochrome c chaperone" evidence="2">
    <location>
        <begin position="189"/>
        <end position="328"/>
    </location>
</feature>
<keyword evidence="4" id="KW-1185">Reference proteome</keyword>
<evidence type="ECO:0000256" key="1">
    <source>
        <dbReference type="ARBA" id="ARBA00006407"/>
    </source>
</evidence>
<comment type="similarity">
    <text evidence="1">Belongs to the CBP3 family.</text>
</comment>
<protein>
    <submittedName>
        <fullName evidence="3">Ubiquinol-cytochrome c chaperone, CBP3</fullName>
    </submittedName>
</protein>
<dbReference type="InterPro" id="IPR021150">
    <property type="entry name" value="Ubiq_cyt_c_chap"/>
</dbReference>
<dbReference type="PANTHER" id="PTHR12184:SF1">
    <property type="entry name" value="UBIQUINOL-CYTOCHROME-C REDUCTASE COMPLEX ASSEMBLY FACTOR 1"/>
    <property type="match status" value="1"/>
</dbReference>
<name>A0A103YJ78_CYNCS</name>
<dbReference type="GO" id="GO:0005739">
    <property type="term" value="C:mitochondrion"/>
    <property type="evidence" value="ECO:0007669"/>
    <property type="project" value="TreeGrafter"/>
</dbReference>
<dbReference type="PANTHER" id="PTHR12184">
    <property type="entry name" value="UBIQUINOL-CYTOCHROME C REDUCTASE COMPLEX ASSEMBLY FACTOR 1 FAMILY MEMBER"/>
    <property type="match status" value="1"/>
</dbReference>
<evidence type="ECO:0000313" key="3">
    <source>
        <dbReference type="EMBL" id="KVI10074.1"/>
    </source>
</evidence>
<proteinExistence type="inferred from homology"/>
<sequence>MIQTGRFAPSLEPESNLIRSIFFLIAMEKRNLELKLNEGLQWATISRKEVITVIAMVLQWSRTLGQMYRVGRQKKSEVVRDVYSFWFQSISRVPSFEVPIAPGSTRKSYAAKSEVNLNKMFRAKPRSLALPPGSSKRINEPNYEGIRRFILRLMLFYSKQSTSIRAANVIYRRVISQVDKPSVYDVLCLEKTFRTTFSMLMLYMWLCLRRLKVEGKEGVELGQYVYEIYNHDLEMRVSKAGVNLLLSKWMRELEKVFYGNIVAYDTAMLPEAKPDELQNAIWKNVFSDDGSPTYDATALPAAFSRYVRRECTCLSLTDKESMFSGNFMFTPLENPNV</sequence>
<dbReference type="Pfam" id="PF03981">
    <property type="entry name" value="Ubiq_cyt_C_chap"/>
    <property type="match status" value="1"/>
</dbReference>